<feature type="active site" description="Proton donor" evidence="5">
    <location>
        <position position="212"/>
    </location>
</feature>
<evidence type="ECO:0000256" key="5">
    <source>
        <dbReference type="PIRSR" id="PIRSR606710-1"/>
    </source>
</evidence>
<feature type="chain" id="PRO_5040111347" description="Fungal lipase-type domain-containing protein" evidence="7">
    <location>
        <begin position="24"/>
        <end position="649"/>
    </location>
</feature>
<dbReference type="OrthoDB" id="272289at2759"/>
<dbReference type="AlphaFoldDB" id="A0A9N9YLS4"/>
<evidence type="ECO:0000256" key="2">
    <source>
        <dbReference type="ARBA" id="ARBA00022729"/>
    </source>
</evidence>
<dbReference type="Gene3D" id="3.40.50.1820">
    <property type="entry name" value="alpha/beta hydrolase"/>
    <property type="match status" value="1"/>
</dbReference>
<evidence type="ECO:0000256" key="3">
    <source>
        <dbReference type="ARBA" id="ARBA00022801"/>
    </source>
</evidence>
<dbReference type="PANTHER" id="PTHR43817:SF1">
    <property type="entry name" value="HYDROLASE, FAMILY 43, PUTATIVE (AFU_ORTHOLOGUE AFUA_3G01660)-RELATED"/>
    <property type="match status" value="1"/>
</dbReference>
<feature type="signal peptide" evidence="7">
    <location>
        <begin position="1"/>
        <end position="23"/>
    </location>
</feature>
<dbReference type="InterPro" id="IPR006710">
    <property type="entry name" value="Glyco_hydro_43"/>
</dbReference>
<evidence type="ECO:0000256" key="1">
    <source>
        <dbReference type="ARBA" id="ARBA00009865"/>
    </source>
</evidence>
<reference evidence="9" key="1">
    <citation type="submission" date="2021-10" db="EMBL/GenBank/DDBJ databases">
        <authorList>
            <person name="Piombo E."/>
        </authorList>
    </citation>
    <scope>NUCLEOTIDE SEQUENCE</scope>
</reference>
<keyword evidence="4" id="KW-0326">Glycosidase</keyword>
<evidence type="ECO:0000313" key="9">
    <source>
        <dbReference type="EMBL" id="CAH0021697.1"/>
    </source>
</evidence>
<comment type="similarity">
    <text evidence="1">Belongs to the glycosyl hydrolase 43 family.</text>
</comment>
<keyword evidence="2 7" id="KW-0732">Signal</keyword>
<name>A0A9N9YLS4_9HYPO</name>
<organism evidence="9 10">
    <name type="scientific">Clonostachys rhizophaga</name>
    <dbReference type="NCBI Taxonomy" id="160324"/>
    <lineage>
        <taxon>Eukaryota</taxon>
        <taxon>Fungi</taxon>
        <taxon>Dikarya</taxon>
        <taxon>Ascomycota</taxon>
        <taxon>Pezizomycotina</taxon>
        <taxon>Sordariomycetes</taxon>
        <taxon>Hypocreomycetidae</taxon>
        <taxon>Hypocreales</taxon>
        <taxon>Bionectriaceae</taxon>
        <taxon>Clonostachys</taxon>
    </lineage>
</organism>
<protein>
    <recommendedName>
        <fullName evidence="8">Fungal lipase-type domain-containing protein</fullName>
    </recommendedName>
</protein>
<dbReference type="InterPro" id="IPR023296">
    <property type="entry name" value="Glyco_hydro_beta-prop_sf"/>
</dbReference>
<dbReference type="Pfam" id="PF01764">
    <property type="entry name" value="Lipase_3"/>
    <property type="match status" value="1"/>
</dbReference>
<proteinExistence type="inferred from homology"/>
<sequence length="649" mass="70721">MLSITKSALAAAWLWSSLTLAFTNPIKTLNGSDPQMVYDNGYYYLTSTSWTTVEITKARTIEGLKTAIPTVIYDDKSDPLRTRNWWAPEIWRLNGRWYVYFSTSINGTWGEMLPSLTQWVLEGGTGAPLDEPFSLVGKIRPDNYHGGMLDGTVYNIDGQDYFIFSSVASDDESPNGASLWISKLLDPTTVGPATMIAYPEFDWEHEASAVLEGPAGITSPSGEVWVVYSADSCNGPQYKLGGMKLSPGADPLLASSWTKLQEPLLVTSVENGLYGPGHNGFFKSPDGTQDWMVFHANRNSNGSCDAKRQTFIQQVQWNEDGSPQLAPPLPAGTEIQAPSGELLVPPVTEKDVRNFDLYAEYALASYCNYDTDAGNPVICQGGCPTVQSDGAKIVKGFEGPLTKIAAYVATIDSRKQIVLSVRGTSNIKNWLTNLKFVAQNSDLVDGGLIHGGFSNAWQEISVGVLAAVKQAKKDHPAYSIIATGHSLGGAVATIATAYLRKAGYDVDLYSYGAPRIGNGALSDFITNQKGKEHRITHGRDPVPRVPPSALTPYKYRHVSPEYWLTGKPADPSNWPIANITVCEGNNNSDCNGSSLKFRIKDHLNYLGSTDCRPKGVAASRFQVMSDEEAAQLDQLLSEWVHMDAAEDEV</sequence>
<dbReference type="SUPFAM" id="SSF53474">
    <property type="entry name" value="alpha/beta-Hydrolases"/>
    <property type="match status" value="1"/>
</dbReference>
<feature type="domain" description="Fungal lipase-type" evidence="8">
    <location>
        <begin position="418"/>
        <end position="547"/>
    </location>
</feature>
<evidence type="ECO:0000256" key="6">
    <source>
        <dbReference type="PIRSR" id="PIRSR606710-2"/>
    </source>
</evidence>
<dbReference type="EMBL" id="CABFNQ020000659">
    <property type="protein sequence ID" value="CAH0021697.1"/>
    <property type="molecule type" value="Genomic_DNA"/>
</dbReference>
<gene>
    <name evidence="9" type="ORF">CRHIZ90672A_00010376</name>
</gene>
<keyword evidence="3" id="KW-0378">Hydrolase</keyword>
<keyword evidence="10" id="KW-1185">Reference proteome</keyword>
<dbReference type="GO" id="GO:0004553">
    <property type="term" value="F:hydrolase activity, hydrolyzing O-glycosyl compounds"/>
    <property type="evidence" value="ECO:0007669"/>
    <property type="project" value="InterPro"/>
</dbReference>
<accession>A0A9N9YLS4</accession>
<dbReference type="PANTHER" id="PTHR43817">
    <property type="entry name" value="GLYCOSYL HYDROLASE"/>
    <property type="match status" value="1"/>
</dbReference>
<dbReference type="GO" id="GO:0005975">
    <property type="term" value="P:carbohydrate metabolic process"/>
    <property type="evidence" value="ECO:0007669"/>
    <property type="project" value="InterPro"/>
</dbReference>
<dbReference type="InterPro" id="IPR029058">
    <property type="entry name" value="AB_hydrolase_fold"/>
</dbReference>
<evidence type="ECO:0000256" key="7">
    <source>
        <dbReference type="SAM" id="SignalP"/>
    </source>
</evidence>
<feature type="active site" description="Proton acceptor" evidence="5">
    <location>
        <position position="33"/>
    </location>
</feature>
<comment type="caution">
    <text evidence="9">The sequence shown here is derived from an EMBL/GenBank/DDBJ whole genome shotgun (WGS) entry which is preliminary data.</text>
</comment>
<dbReference type="Gene3D" id="2.115.10.20">
    <property type="entry name" value="Glycosyl hydrolase domain, family 43"/>
    <property type="match status" value="1"/>
</dbReference>
<dbReference type="CDD" id="cd18820">
    <property type="entry name" value="GH43_LbAraf43-like"/>
    <property type="match status" value="1"/>
</dbReference>
<evidence type="ECO:0000259" key="8">
    <source>
        <dbReference type="Pfam" id="PF01764"/>
    </source>
</evidence>
<dbReference type="GO" id="GO:0006629">
    <property type="term" value="P:lipid metabolic process"/>
    <property type="evidence" value="ECO:0007669"/>
    <property type="project" value="InterPro"/>
</dbReference>
<dbReference type="InterPro" id="IPR002921">
    <property type="entry name" value="Fungal_lipase-type"/>
</dbReference>
<evidence type="ECO:0000256" key="4">
    <source>
        <dbReference type="ARBA" id="ARBA00023295"/>
    </source>
</evidence>
<dbReference type="Pfam" id="PF04616">
    <property type="entry name" value="Glyco_hydro_43"/>
    <property type="match status" value="1"/>
</dbReference>
<feature type="site" description="Important for catalytic activity, responsible for pKa modulation of the active site Glu and correct orientation of both the proton donor and substrate" evidence="6">
    <location>
        <position position="150"/>
    </location>
</feature>
<dbReference type="Proteomes" id="UP000696573">
    <property type="component" value="Unassembled WGS sequence"/>
</dbReference>
<dbReference type="CDD" id="cd00519">
    <property type="entry name" value="Lipase_3"/>
    <property type="match status" value="1"/>
</dbReference>
<evidence type="ECO:0000313" key="10">
    <source>
        <dbReference type="Proteomes" id="UP000696573"/>
    </source>
</evidence>
<dbReference type="SUPFAM" id="SSF75005">
    <property type="entry name" value="Arabinanase/levansucrase/invertase"/>
    <property type="match status" value="1"/>
</dbReference>